<feature type="non-terminal residue" evidence="3">
    <location>
        <position position="1"/>
    </location>
</feature>
<dbReference type="InterPro" id="IPR000195">
    <property type="entry name" value="Rab-GAP-TBC_dom"/>
</dbReference>
<dbReference type="SUPFAM" id="SSF51735">
    <property type="entry name" value="NAD(P)-binding Rossmann-fold domains"/>
    <property type="match status" value="1"/>
</dbReference>
<dbReference type="InterPro" id="IPR035969">
    <property type="entry name" value="Rab-GAP_TBC_sf"/>
</dbReference>
<dbReference type="Pfam" id="PF00566">
    <property type="entry name" value="RabGAP-TBC"/>
    <property type="match status" value="1"/>
</dbReference>
<proteinExistence type="predicted"/>
<dbReference type="SMART" id="SM00164">
    <property type="entry name" value="TBC"/>
    <property type="match status" value="1"/>
</dbReference>
<protein>
    <submittedName>
        <fullName evidence="3">SGSM3 protein</fullName>
    </submittedName>
</protein>
<dbReference type="PANTHER" id="PTHR47219">
    <property type="entry name" value="RAB GTPASE-ACTIVATING PROTEIN 1-LIKE"/>
    <property type="match status" value="1"/>
</dbReference>
<dbReference type="InterPro" id="IPR002347">
    <property type="entry name" value="SDR_fam"/>
</dbReference>
<evidence type="ECO:0000313" key="3">
    <source>
        <dbReference type="EMBL" id="CAE7386871.1"/>
    </source>
</evidence>
<dbReference type="Pfam" id="PF00106">
    <property type="entry name" value="adh_short"/>
    <property type="match status" value="1"/>
</dbReference>
<dbReference type="OrthoDB" id="1274115at2759"/>
<evidence type="ECO:0000259" key="2">
    <source>
        <dbReference type="PROSITE" id="PS50086"/>
    </source>
</evidence>
<dbReference type="Gene3D" id="1.10.472.80">
    <property type="entry name" value="Ypt/Rab-GAP domain of gyp1p, domain 3"/>
    <property type="match status" value="1"/>
</dbReference>
<keyword evidence="1" id="KW-0175">Coiled coil</keyword>
<dbReference type="EMBL" id="CAJNIZ010016513">
    <property type="protein sequence ID" value="CAE7386871.1"/>
    <property type="molecule type" value="Genomic_DNA"/>
</dbReference>
<dbReference type="PROSITE" id="PS50086">
    <property type="entry name" value="TBC_RABGAP"/>
    <property type="match status" value="1"/>
</dbReference>
<dbReference type="Proteomes" id="UP000649617">
    <property type="component" value="Unassembled WGS sequence"/>
</dbReference>
<dbReference type="GO" id="GO:0031267">
    <property type="term" value="F:small GTPase binding"/>
    <property type="evidence" value="ECO:0007669"/>
    <property type="project" value="TreeGrafter"/>
</dbReference>
<evidence type="ECO:0000313" key="4">
    <source>
        <dbReference type="Proteomes" id="UP000649617"/>
    </source>
</evidence>
<reference evidence="3" key="1">
    <citation type="submission" date="2021-02" db="EMBL/GenBank/DDBJ databases">
        <authorList>
            <person name="Dougan E. K."/>
            <person name="Rhodes N."/>
            <person name="Thang M."/>
            <person name="Chan C."/>
        </authorList>
    </citation>
    <scope>NUCLEOTIDE SEQUENCE</scope>
</reference>
<evidence type="ECO:0000256" key="1">
    <source>
        <dbReference type="SAM" id="Coils"/>
    </source>
</evidence>
<dbReference type="GO" id="GO:0005096">
    <property type="term" value="F:GTPase activator activity"/>
    <property type="evidence" value="ECO:0007669"/>
    <property type="project" value="TreeGrafter"/>
</dbReference>
<name>A0A812QFZ4_SYMPI</name>
<comment type="caution">
    <text evidence="3">The sequence shown here is derived from an EMBL/GenBank/DDBJ whole genome shotgun (WGS) entry which is preliminary data.</text>
</comment>
<dbReference type="Gene3D" id="3.40.50.720">
    <property type="entry name" value="NAD(P)-binding Rossmann-like Domain"/>
    <property type="match status" value="1"/>
</dbReference>
<keyword evidence="4" id="KW-1185">Reference proteome</keyword>
<dbReference type="InterPro" id="IPR050302">
    <property type="entry name" value="Rab_GAP_TBC_domain"/>
</dbReference>
<feature type="domain" description="Rab-GAP TBC" evidence="2">
    <location>
        <begin position="85"/>
        <end position="360"/>
    </location>
</feature>
<accession>A0A812QFZ4</accession>
<dbReference type="PANTHER" id="PTHR47219:SF20">
    <property type="entry name" value="TBC1 DOMAIN FAMILY MEMBER 2B"/>
    <property type="match status" value="1"/>
</dbReference>
<feature type="coiled-coil region" evidence="1">
    <location>
        <begin position="423"/>
        <end position="450"/>
    </location>
</feature>
<dbReference type="PRINTS" id="PR00081">
    <property type="entry name" value="GDHRDH"/>
</dbReference>
<organism evidence="3 4">
    <name type="scientific">Symbiodinium pilosum</name>
    <name type="common">Dinoflagellate</name>
    <dbReference type="NCBI Taxonomy" id="2952"/>
    <lineage>
        <taxon>Eukaryota</taxon>
        <taxon>Sar</taxon>
        <taxon>Alveolata</taxon>
        <taxon>Dinophyceae</taxon>
        <taxon>Suessiales</taxon>
        <taxon>Symbiodiniaceae</taxon>
        <taxon>Symbiodinium</taxon>
    </lineage>
</organism>
<dbReference type="SUPFAM" id="SSF47923">
    <property type="entry name" value="Ypt/Rab-GAP domain of gyp1p"/>
    <property type="match status" value="2"/>
</dbReference>
<dbReference type="InterPro" id="IPR036291">
    <property type="entry name" value="NAD(P)-bd_dom_sf"/>
</dbReference>
<sequence>MSATELAEDVGGWCAIEEDFCEQGVQHLDMKKAPADAKALAQELQKVVKGTYMPAGESDCEPKVIVIANAEDCEPADACLKALAILEDADGEKLWEKVDCKDEDFSEKTLFYSVCEDEEDVDEEDEYADKHKKATQIMAKKLTDCFHFNFEDGIIVAPQVTASLPDEPWWDPEPEKWKPAEDFAAEGVEEVTAVIRSGLDPEVGGVRAGMQLSLSWQWVVGHKGSVTWILVFEVDVCSLENVLLSFAAANPDIGYCQSMSFVAATLLHYLPEETAFWTLSGLLEDVLPEGYFASRMVGLRTDLRVLNVLLQQYLPELAEHLETQEIDLSPITVNWFLCLFLNTLPPKWSHRVLDTVLYEGSVTLFRLALAILNLRSSELLKCTSIPDAFVYLRSPCDCRGIAKAAEGAELWELMFAEWLNDLSEQKLNRLRREQRRNVEAEDAKAAASKTSPGFLQKMSCEKDLSKDLSGRVAVVTGASSGIGRCVSTQLVRQRCTVYLAGRDKAKLELVAKELGELARVLYVDFSDMVTVKAAAKVLLDKLEKLDYLVNNAGTYNHPHACTKQGIEWHMGVNHLGAVLFTRLLTPLLIKSAPSRVVLTSSALHYSTGGRGRKLGYIDWKDWNWITRTYDREMAMTQSMLANVMWATTFAEREGKHGITAVSVHPGCVSTGAQRHMIGDGCFAGCFKCLLKFGIRMIDVWPGSQSTLYALLSDDVPNHNGAHFAQAFSPVLPFGEPVYETKDQDAGGWPMAQPSPFARATWLRSS</sequence>
<gene>
    <name evidence="3" type="primary">SGSM3</name>
    <name evidence="3" type="ORF">SPIL2461_LOCUS9475</name>
</gene>
<dbReference type="AlphaFoldDB" id="A0A812QFZ4"/>
<dbReference type="Gene3D" id="1.10.8.270">
    <property type="entry name" value="putative rabgap domain of human tbc1 domain family member 14 like domains"/>
    <property type="match status" value="1"/>
</dbReference>